<gene>
    <name evidence="4" type="ORF">BHF71_01850</name>
</gene>
<evidence type="ECO:0000256" key="1">
    <source>
        <dbReference type="ARBA" id="ARBA00006420"/>
    </source>
</evidence>
<dbReference type="PANTHER" id="PTHR11178">
    <property type="entry name" value="IRON-SULFUR CLUSTER SCAFFOLD PROTEIN NFU-RELATED"/>
    <property type="match status" value="1"/>
</dbReference>
<evidence type="ECO:0000313" key="5">
    <source>
        <dbReference type="Proteomes" id="UP000243739"/>
    </source>
</evidence>
<keyword evidence="5" id="KW-1185">Reference proteome</keyword>
<dbReference type="Pfam" id="PF01106">
    <property type="entry name" value="NifU"/>
    <property type="match status" value="1"/>
</dbReference>
<dbReference type="GO" id="GO:0005506">
    <property type="term" value="F:iron ion binding"/>
    <property type="evidence" value="ECO:0007669"/>
    <property type="project" value="InterPro"/>
</dbReference>
<reference evidence="4 5" key="1">
    <citation type="submission" date="2016-09" db="EMBL/GenBank/DDBJ databases">
        <title>Draft genome sequence for the type strain of Vulcanibacillus modesticaldus BR, a strictly anaerobic, moderately thermophilic, and nitrate-reducing bacterium from deep sea-hydrothermal vents of the Mid-Atlantic Ridge.</title>
        <authorList>
            <person name="Abin C.A."/>
            <person name="Hollibaugh J.T."/>
        </authorList>
    </citation>
    <scope>NUCLEOTIDE SEQUENCE [LARGE SCALE GENOMIC DNA]</scope>
    <source>
        <strain evidence="4 5">BR</strain>
    </source>
</reference>
<evidence type="ECO:0000256" key="2">
    <source>
        <dbReference type="ARBA" id="ARBA00049958"/>
    </source>
</evidence>
<dbReference type="FunFam" id="3.30.300.130:FF:000003">
    <property type="entry name" value="NifU-like protein 3, chloroplastic"/>
    <property type="match status" value="1"/>
</dbReference>
<comment type="function">
    <text evidence="2">May be involved in the formation or repair of [Fe-S] clusters present in iron-sulfur proteins.</text>
</comment>
<dbReference type="AlphaFoldDB" id="A0A1D2YUP3"/>
<sequence length="76" mass="8270">MALYDDVKNVIDKLRPFLQRDGGDCELVAVEDGIVKVRLVGACGSCPGATMTLKNGIERALKEELPGQIVEVQQVR</sequence>
<name>A0A1D2YUP3_9BACI</name>
<comment type="caution">
    <text evidence="4">The sequence shown here is derived from an EMBL/GenBank/DDBJ whole genome shotgun (WGS) entry which is preliminary data.</text>
</comment>
<dbReference type="PANTHER" id="PTHR11178:SF25">
    <property type="entry name" value="NIFU-LIKE PROTEIN 3, CHLOROPLASTIC"/>
    <property type="match status" value="1"/>
</dbReference>
<organism evidence="4 5">
    <name type="scientific">Vulcanibacillus modesticaldus</name>
    <dbReference type="NCBI Taxonomy" id="337097"/>
    <lineage>
        <taxon>Bacteria</taxon>
        <taxon>Bacillati</taxon>
        <taxon>Bacillota</taxon>
        <taxon>Bacilli</taxon>
        <taxon>Bacillales</taxon>
        <taxon>Bacillaceae</taxon>
        <taxon>Vulcanibacillus</taxon>
    </lineage>
</organism>
<proteinExistence type="inferred from homology"/>
<comment type="similarity">
    <text evidence="1">Belongs to the NifU family.</text>
</comment>
<dbReference type="Gene3D" id="3.30.300.130">
    <property type="entry name" value="Fe-S cluster assembly (FSCA)"/>
    <property type="match status" value="1"/>
</dbReference>
<dbReference type="SUPFAM" id="SSF117916">
    <property type="entry name" value="Fe-S cluster assembly (FSCA) domain-like"/>
    <property type="match status" value="1"/>
</dbReference>
<feature type="domain" description="NIF system FeS cluster assembly NifU C-terminal" evidence="3">
    <location>
        <begin position="7"/>
        <end position="72"/>
    </location>
</feature>
<dbReference type="RefSeq" id="WP_069656750.1">
    <property type="nucleotide sequence ID" value="NZ_MIJF01000024.1"/>
</dbReference>
<dbReference type="STRING" id="337097.BHF71_01850"/>
<dbReference type="GO" id="GO:0051536">
    <property type="term" value="F:iron-sulfur cluster binding"/>
    <property type="evidence" value="ECO:0007669"/>
    <property type="project" value="InterPro"/>
</dbReference>
<dbReference type="InterPro" id="IPR001075">
    <property type="entry name" value="NIF_FeS_clus_asmbl_NifU_C"/>
</dbReference>
<dbReference type="GO" id="GO:0005198">
    <property type="term" value="F:structural molecule activity"/>
    <property type="evidence" value="ECO:0007669"/>
    <property type="project" value="UniProtKB-ARBA"/>
</dbReference>
<dbReference type="Proteomes" id="UP000243739">
    <property type="component" value="Unassembled WGS sequence"/>
</dbReference>
<dbReference type="EMBL" id="MIJF01000024">
    <property type="protein sequence ID" value="OEF99356.1"/>
    <property type="molecule type" value="Genomic_DNA"/>
</dbReference>
<dbReference type="GO" id="GO:0016226">
    <property type="term" value="P:iron-sulfur cluster assembly"/>
    <property type="evidence" value="ECO:0007669"/>
    <property type="project" value="InterPro"/>
</dbReference>
<accession>A0A1D2YUP3</accession>
<evidence type="ECO:0000259" key="3">
    <source>
        <dbReference type="Pfam" id="PF01106"/>
    </source>
</evidence>
<protein>
    <recommendedName>
        <fullName evidence="3">NIF system FeS cluster assembly NifU C-terminal domain-containing protein</fullName>
    </recommendedName>
</protein>
<dbReference type="InterPro" id="IPR034904">
    <property type="entry name" value="FSCA_dom_sf"/>
</dbReference>
<evidence type="ECO:0000313" key="4">
    <source>
        <dbReference type="EMBL" id="OEF99356.1"/>
    </source>
</evidence>
<dbReference type="OrthoDB" id="9796965at2"/>